<dbReference type="EMBL" id="FQWZ01000003">
    <property type="protein sequence ID" value="SHG87296.1"/>
    <property type="molecule type" value="Genomic_DNA"/>
</dbReference>
<dbReference type="Proteomes" id="UP000199758">
    <property type="component" value="Unassembled WGS sequence"/>
</dbReference>
<keyword evidence="2" id="KW-1185">Reference proteome</keyword>
<name>A0A1M5NCF2_9GAMM</name>
<accession>A0A1M5NCF2</accession>
<proteinExistence type="predicted"/>
<gene>
    <name evidence="1" type="ORF">SAMN04488068_1780</name>
</gene>
<reference evidence="1 2" key="1">
    <citation type="submission" date="2016-11" db="EMBL/GenBank/DDBJ databases">
        <authorList>
            <person name="Jaros S."/>
            <person name="Januszkiewicz K."/>
            <person name="Wedrychowicz H."/>
        </authorList>
    </citation>
    <scope>NUCLEOTIDE SEQUENCE [LARGE SCALE GENOMIC DNA]</scope>
    <source>
        <strain evidence="1 2">CGMCC 1.7049</strain>
    </source>
</reference>
<evidence type="ECO:0000313" key="2">
    <source>
        <dbReference type="Proteomes" id="UP000199758"/>
    </source>
</evidence>
<evidence type="ECO:0000313" key="1">
    <source>
        <dbReference type="EMBL" id="SHG87296.1"/>
    </source>
</evidence>
<protein>
    <submittedName>
        <fullName evidence="1">HEAT repeats</fullName>
    </submittedName>
</protein>
<dbReference type="AlphaFoldDB" id="A0A1M5NCF2"/>
<dbReference type="Pfam" id="PF13646">
    <property type="entry name" value="HEAT_2"/>
    <property type="match status" value="1"/>
</dbReference>
<organism evidence="1 2">
    <name type="scientific">Hydrocarboniphaga daqingensis</name>
    <dbReference type="NCBI Taxonomy" id="490188"/>
    <lineage>
        <taxon>Bacteria</taxon>
        <taxon>Pseudomonadati</taxon>
        <taxon>Pseudomonadota</taxon>
        <taxon>Gammaproteobacteria</taxon>
        <taxon>Nevskiales</taxon>
        <taxon>Nevskiaceae</taxon>
        <taxon>Hydrocarboniphaga</taxon>
    </lineage>
</organism>
<dbReference type="InterPro" id="IPR011989">
    <property type="entry name" value="ARM-like"/>
</dbReference>
<dbReference type="STRING" id="490188.SAMN04488068_1780"/>
<sequence length="302" mass="34409">MARVLDVGCDRVVSIAEFVEQVETQVDLRDLDSVAAAAPLLRGLANDRRLVVDRLNRQVEHLFRRDTVASAQVLYLGEGRDFYLRANIWPSQHEIDSGRMSRNAFAYHLAHDHNYSFMTVGYHGPGYRTALYDYDHDRVSGYIGETVDLRYVGEQHFGMGMVMLYEASRDVHTQHPPEALSVTLNWMIATPEVRLRDQFFFDLERRQLIDYPLELDGSRRISVLRMAGDIGNPDTLQLLHDLALTHPCRRTRLAACTSFARLAPASEVRALWQRACDDPEPMVALAARRQLQEPVDAVTSID</sequence>
<dbReference type="RefSeq" id="WP_072896577.1">
    <property type="nucleotide sequence ID" value="NZ_FQWZ01000003.1"/>
</dbReference>
<dbReference type="Gene3D" id="1.25.10.10">
    <property type="entry name" value="Leucine-rich Repeat Variant"/>
    <property type="match status" value="1"/>
</dbReference>